<dbReference type="PANTHER" id="PTHR30203">
    <property type="entry name" value="OUTER MEMBRANE CATION EFFLUX PROTEIN"/>
    <property type="match status" value="1"/>
</dbReference>
<sequence>MIRAWLAPAMALLAAGCAASTAYRPPTTPVAPAWRAAPEAGAITIGPWWRAFGDPVLDRLIATALTENLDIEQALARVDQSRAAAAAAGAALLPSGTVDGQAARVRQSIETGLGRVSQYVPDFPRTVNQYQLTTGASWELDLAGGLRRGREAAGAEAQAAEAMGAQMRVTVAAEVADAYVRLRVLQQRRAIARGQRDSAQRILSLTEQRHRLGEAAARAVEQARANAAGAEADLLPIGAGIEAQLNRLAVLAGRAPQADRMGLDAEAAIPSAPLPGAGSPGDLLRRRPDLVAAERRLAASHARVGVALAEYYPRLSLSGLLGFQAQTAGRLLTGDANVIQGAVGLRWRLFDFKRLDAERDAAEGREREALAAYRQAVLRAAEEVENGYATLGARRTEVAVRTRETDAAGKARAMTDSAWNVGEISLFELIDAERTLLAARDRMALAQGEAALAAIACYRALGGQE</sequence>
<dbReference type="NCBIfam" id="TIGR01845">
    <property type="entry name" value="outer_NodT"/>
    <property type="match status" value="1"/>
</dbReference>
<dbReference type="KEGG" id="ssan:NX02_25715"/>
<dbReference type="OrthoDB" id="7181739at2"/>
<keyword evidence="2" id="KW-0732">Signal</keyword>
<organism evidence="3 4">
    <name type="scientific">Sphingomonas sanxanigenens DSM 19645 = NX02</name>
    <dbReference type="NCBI Taxonomy" id="1123269"/>
    <lineage>
        <taxon>Bacteria</taxon>
        <taxon>Pseudomonadati</taxon>
        <taxon>Pseudomonadota</taxon>
        <taxon>Alphaproteobacteria</taxon>
        <taxon>Sphingomonadales</taxon>
        <taxon>Sphingomonadaceae</taxon>
        <taxon>Sphingomonas</taxon>
    </lineage>
</organism>
<proteinExistence type="inferred from homology"/>
<keyword evidence="2" id="KW-0812">Transmembrane</keyword>
<dbReference type="HOGENOM" id="CLU_012817_13_0_5"/>
<dbReference type="PATRIC" id="fig|1123269.5.peg.5044"/>
<dbReference type="RefSeq" id="WP_025294851.1">
    <property type="nucleotide sequence ID" value="NZ_CP006644.1"/>
</dbReference>
<keyword evidence="2" id="KW-0449">Lipoprotein</keyword>
<keyword evidence="2" id="KW-1134">Transmembrane beta strand</keyword>
<evidence type="ECO:0000313" key="3">
    <source>
        <dbReference type="EMBL" id="AHE56748.1"/>
    </source>
</evidence>
<name>W0AKB7_9SPHN</name>
<dbReference type="PROSITE" id="PS51257">
    <property type="entry name" value="PROKAR_LIPOPROTEIN"/>
    <property type="match status" value="1"/>
</dbReference>
<dbReference type="InterPro" id="IPR003423">
    <property type="entry name" value="OMP_efflux"/>
</dbReference>
<dbReference type="EMBL" id="CP006644">
    <property type="protein sequence ID" value="AHE56748.1"/>
    <property type="molecule type" value="Genomic_DNA"/>
</dbReference>
<dbReference type="GO" id="GO:0015562">
    <property type="term" value="F:efflux transmembrane transporter activity"/>
    <property type="evidence" value="ECO:0007669"/>
    <property type="project" value="InterPro"/>
</dbReference>
<keyword evidence="4" id="KW-1185">Reference proteome</keyword>
<feature type="signal peptide" evidence="2">
    <location>
        <begin position="1"/>
        <end position="22"/>
    </location>
</feature>
<dbReference type="Pfam" id="PF02321">
    <property type="entry name" value="OEP"/>
    <property type="match status" value="2"/>
</dbReference>
<comment type="similarity">
    <text evidence="1 2">Belongs to the outer membrane factor (OMF) (TC 1.B.17) family.</text>
</comment>
<dbReference type="GO" id="GO:0005886">
    <property type="term" value="C:plasma membrane"/>
    <property type="evidence" value="ECO:0007669"/>
    <property type="project" value="UniProtKB-SubCell"/>
</dbReference>
<evidence type="ECO:0000313" key="4">
    <source>
        <dbReference type="Proteomes" id="UP000018851"/>
    </source>
</evidence>
<keyword evidence="2" id="KW-0472">Membrane</keyword>
<dbReference type="InterPro" id="IPR010131">
    <property type="entry name" value="MdtP/NodT-like"/>
</dbReference>
<evidence type="ECO:0000256" key="2">
    <source>
        <dbReference type="RuleBase" id="RU362097"/>
    </source>
</evidence>
<accession>W0AKB7</accession>
<evidence type="ECO:0000256" key="1">
    <source>
        <dbReference type="ARBA" id="ARBA00007613"/>
    </source>
</evidence>
<comment type="subcellular location">
    <subcellularLocation>
        <location evidence="2">Cell membrane</location>
        <topology evidence="2">Lipid-anchor</topology>
    </subcellularLocation>
</comment>
<dbReference type="eggNOG" id="COG1538">
    <property type="taxonomic scope" value="Bacteria"/>
</dbReference>
<reference evidence="3 4" key="1">
    <citation type="submission" date="2013-07" db="EMBL/GenBank/DDBJ databases">
        <title>Completed genome of Sphingomonas sanxanigenens NX02.</title>
        <authorList>
            <person name="Ma T."/>
            <person name="Huang H."/>
            <person name="Wu M."/>
            <person name="Li X."/>
            <person name="Li G."/>
        </authorList>
    </citation>
    <scope>NUCLEOTIDE SEQUENCE [LARGE SCALE GENOMIC DNA]</scope>
    <source>
        <strain evidence="3 4">NX02</strain>
    </source>
</reference>
<gene>
    <name evidence="3" type="ORF">NX02_25715</name>
</gene>
<feature type="chain" id="PRO_5001444126" description="RND transporter" evidence="2">
    <location>
        <begin position="23"/>
        <end position="465"/>
    </location>
</feature>
<dbReference type="PANTHER" id="PTHR30203:SF25">
    <property type="entry name" value="OUTER MEMBRANE PROTEIN-RELATED"/>
    <property type="match status" value="1"/>
</dbReference>
<protein>
    <recommendedName>
        <fullName evidence="5">RND transporter</fullName>
    </recommendedName>
</protein>
<dbReference type="Gene3D" id="1.20.1600.10">
    <property type="entry name" value="Outer membrane efflux proteins (OEP)"/>
    <property type="match status" value="1"/>
</dbReference>
<dbReference type="AlphaFoldDB" id="W0AKB7"/>
<dbReference type="STRING" id="1123269.NX02_25715"/>
<evidence type="ECO:0008006" key="5">
    <source>
        <dbReference type="Google" id="ProtNLM"/>
    </source>
</evidence>
<dbReference type="SUPFAM" id="SSF56954">
    <property type="entry name" value="Outer membrane efflux proteins (OEP)"/>
    <property type="match status" value="1"/>
</dbReference>
<keyword evidence="2" id="KW-0564">Palmitate</keyword>
<dbReference type="Proteomes" id="UP000018851">
    <property type="component" value="Chromosome"/>
</dbReference>
<dbReference type="Gene3D" id="2.20.200.10">
    <property type="entry name" value="Outer membrane efflux proteins (OEP)"/>
    <property type="match status" value="1"/>
</dbReference>